<dbReference type="Pfam" id="PF00059">
    <property type="entry name" value="Lectin_C"/>
    <property type="match status" value="1"/>
</dbReference>
<evidence type="ECO:0000256" key="2">
    <source>
        <dbReference type="PROSITE-ProRule" id="PRU00124"/>
    </source>
</evidence>
<feature type="disulfide bond" evidence="2">
    <location>
        <begin position="314"/>
        <end position="329"/>
    </location>
</feature>
<evidence type="ECO:0000256" key="1">
    <source>
        <dbReference type="ARBA" id="ARBA00023157"/>
    </source>
</evidence>
<feature type="domain" description="C-type lectin" evidence="3">
    <location>
        <begin position="81"/>
        <end position="190"/>
    </location>
</feature>
<dbReference type="SUPFAM" id="SSF56436">
    <property type="entry name" value="C-type lectin-like"/>
    <property type="match status" value="1"/>
</dbReference>
<keyword evidence="5" id="KW-1185">Reference proteome</keyword>
<comment type="caution">
    <text evidence="4">The sequence shown here is derived from an EMBL/GenBank/DDBJ whole genome shotgun (WGS) entry which is preliminary data.</text>
</comment>
<dbReference type="InterPro" id="IPR001304">
    <property type="entry name" value="C-type_lectin-like"/>
</dbReference>
<dbReference type="PROSITE" id="PS50041">
    <property type="entry name" value="C_TYPE_LECTIN_2"/>
    <property type="match status" value="1"/>
</dbReference>
<sequence>MQRTYLNLNCCPGSFYSRALTAKEVQDIAECSNKAQEGDLVAWSSTVMIPKGNVLDMNIAKEEFCSVSKQISIFPERKLHDQALHWCDNLKATIALPRSQQENENLFAMSEPFLSVCQPPNHATLFLWVGATDKISNGEHRDYMGKLLNYSNFVGSSKSSSKSCVAMKIPPEEGGWDDVSCGKTYSFCVACEESIPTTLKMRGLCEDDFQALMFRLSPKYGQKTGFRGFTKYEIYFDEDTLTWTLWDMWTNVTAATYFAYDSSYPLGTHKWQLATDYYVCGKPKDSEHMLALSACYDWEYSCEDATCINLTQRCDMRVDCPDASDEKSCEKLSLPSDYLATLTPPGVEPGPLKMNLNISLIGFSEVYIIRI</sequence>
<dbReference type="SMART" id="SM00034">
    <property type="entry name" value="CLECT"/>
    <property type="match status" value="1"/>
</dbReference>
<dbReference type="InterPro" id="IPR036055">
    <property type="entry name" value="LDL_receptor-like_sf"/>
</dbReference>
<keyword evidence="1 2" id="KW-1015">Disulfide bond</keyword>
<dbReference type="InterPro" id="IPR016186">
    <property type="entry name" value="C-type_lectin-like/link_sf"/>
</dbReference>
<accession>A0AAN8XQQ2</accession>
<evidence type="ECO:0000313" key="5">
    <source>
        <dbReference type="Proteomes" id="UP001381693"/>
    </source>
</evidence>
<evidence type="ECO:0000259" key="3">
    <source>
        <dbReference type="PROSITE" id="PS50041"/>
    </source>
</evidence>
<dbReference type="Pfam" id="PF00057">
    <property type="entry name" value="Ldl_recept_a"/>
    <property type="match status" value="1"/>
</dbReference>
<dbReference type="SMART" id="SM00192">
    <property type="entry name" value="LDLa"/>
    <property type="match status" value="1"/>
</dbReference>
<protein>
    <recommendedName>
        <fullName evidence="3">C-type lectin domain-containing protein</fullName>
    </recommendedName>
</protein>
<dbReference type="EMBL" id="JAXCGZ010002430">
    <property type="protein sequence ID" value="KAK7083908.1"/>
    <property type="molecule type" value="Genomic_DNA"/>
</dbReference>
<dbReference type="CDD" id="cd00037">
    <property type="entry name" value="CLECT"/>
    <property type="match status" value="1"/>
</dbReference>
<feature type="disulfide bond" evidence="2">
    <location>
        <begin position="295"/>
        <end position="307"/>
    </location>
</feature>
<dbReference type="SUPFAM" id="SSF57424">
    <property type="entry name" value="LDL receptor-like module"/>
    <property type="match status" value="1"/>
</dbReference>
<dbReference type="InterPro" id="IPR023415">
    <property type="entry name" value="LDLR_class-A_CS"/>
</dbReference>
<organism evidence="4 5">
    <name type="scientific">Halocaridina rubra</name>
    <name type="common">Hawaiian red shrimp</name>
    <dbReference type="NCBI Taxonomy" id="373956"/>
    <lineage>
        <taxon>Eukaryota</taxon>
        <taxon>Metazoa</taxon>
        <taxon>Ecdysozoa</taxon>
        <taxon>Arthropoda</taxon>
        <taxon>Crustacea</taxon>
        <taxon>Multicrustacea</taxon>
        <taxon>Malacostraca</taxon>
        <taxon>Eumalacostraca</taxon>
        <taxon>Eucarida</taxon>
        <taxon>Decapoda</taxon>
        <taxon>Pleocyemata</taxon>
        <taxon>Caridea</taxon>
        <taxon>Atyoidea</taxon>
        <taxon>Atyidae</taxon>
        <taxon>Halocaridina</taxon>
    </lineage>
</organism>
<dbReference type="InterPro" id="IPR016187">
    <property type="entry name" value="CTDL_fold"/>
</dbReference>
<name>A0AAN8XQQ2_HALRR</name>
<gene>
    <name evidence="4" type="ORF">SK128_018702</name>
</gene>
<dbReference type="PROSITE" id="PS01209">
    <property type="entry name" value="LDLRA_1"/>
    <property type="match status" value="1"/>
</dbReference>
<evidence type="ECO:0000313" key="4">
    <source>
        <dbReference type="EMBL" id="KAK7083908.1"/>
    </source>
</evidence>
<dbReference type="CDD" id="cd00112">
    <property type="entry name" value="LDLa"/>
    <property type="match status" value="1"/>
</dbReference>
<feature type="disulfide bond" evidence="2">
    <location>
        <begin position="302"/>
        <end position="320"/>
    </location>
</feature>
<dbReference type="PROSITE" id="PS50068">
    <property type="entry name" value="LDLRA_2"/>
    <property type="match status" value="1"/>
</dbReference>
<dbReference type="Gene3D" id="3.10.100.10">
    <property type="entry name" value="Mannose-Binding Protein A, subunit A"/>
    <property type="match status" value="1"/>
</dbReference>
<dbReference type="AlphaFoldDB" id="A0AAN8XQQ2"/>
<dbReference type="Proteomes" id="UP001381693">
    <property type="component" value="Unassembled WGS sequence"/>
</dbReference>
<reference evidence="4 5" key="1">
    <citation type="submission" date="2023-11" db="EMBL/GenBank/DDBJ databases">
        <title>Halocaridina rubra genome assembly.</title>
        <authorList>
            <person name="Smith C."/>
        </authorList>
    </citation>
    <scope>NUCLEOTIDE SEQUENCE [LARGE SCALE GENOMIC DNA]</scope>
    <source>
        <strain evidence="4">EP-1</strain>
        <tissue evidence="4">Whole</tissue>
    </source>
</reference>
<dbReference type="Gene3D" id="4.10.400.10">
    <property type="entry name" value="Low-density Lipoprotein Receptor"/>
    <property type="match status" value="1"/>
</dbReference>
<proteinExistence type="predicted"/>
<dbReference type="InterPro" id="IPR002172">
    <property type="entry name" value="LDrepeatLR_classA_rpt"/>
</dbReference>